<reference evidence="4 5" key="1">
    <citation type="submission" date="2018-10" db="EMBL/GenBank/DDBJ databases">
        <title>Comamonadaceae CDC group NO-1 genome sequencing and assembly.</title>
        <authorList>
            <person name="Bernier A.-M."/>
            <person name="Bernard K."/>
        </authorList>
    </citation>
    <scope>NUCLEOTIDE SEQUENCE [LARGE SCALE GENOMIC DNA]</scope>
    <source>
        <strain evidence="4 5">NML161473</strain>
    </source>
</reference>
<evidence type="ECO:0000256" key="1">
    <source>
        <dbReference type="ARBA" id="ARBA00022603"/>
    </source>
</evidence>
<evidence type="ECO:0000313" key="5">
    <source>
        <dbReference type="Proteomes" id="UP000267035"/>
    </source>
</evidence>
<dbReference type="AlphaFoldDB" id="A0A3M6Q9T4"/>
<dbReference type="InterPro" id="IPR029063">
    <property type="entry name" value="SAM-dependent_MTases_sf"/>
</dbReference>
<dbReference type="GO" id="GO:0008168">
    <property type="term" value="F:methyltransferase activity"/>
    <property type="evidence" value="ECO:0007669"/>
    <property type="project" value="UniProtKB-KW"/>
</dbReference>
<organism evidence="4 5">
    <name type="scientific">Allofranklinella schreckenbergeri</name>
    <dbReference type="NCBI Taxonomy" id="1076744"/>
    <lineage>
        <taxon>Bacteria</taxon>
        <taxon>Pseudomonadati</taxon>
        <taxon>Pseudomonadota</taxon>
        <taxon>Betaproteobacteria</taxon>
        <taxon>Burkholderiales</taxon>
        <taxon>Comamonadaceae</taxon>
        <taxon>Allofranklinella</taxon>
    </lineage>
</organism>
<keyword evidence="3" id="KW-0732">Signal</keyword>
<evidence type="ECO:0000256" key="3">
    <source>
        <dbReference type="SAM" id="SignalP"/>
    </source>
</evidence>
<dbReference type="PANTHER" id="PTHR43619">
    <property type="entry name" value="S-ADENOSYL-L-METHIONINE-DEPENDENT METHYLTRANSFERASE YKTD-RELATED"/>
    <property type="match status" value="1"/>
</dbReference>
<dbReference type="InterPro" id="IPR016874">
    <property type="entry name" value="TcmP-like"/>
</dbReference>
<evidence type="ECO:0000313" key="4">
    <source>
        <dbReference type="EMBL" id="RMW99937.1"/>
    </source>
</evidence>
<dbReference type="Pfam" id="PF04072">
    <property type="entry name" value="LCM"/>
    <property type="match status" value="1"/>
</dbReference>
<dbReference type="EMBL" id="RDQL01000006">
    <property type="protein sequence ID" value="RMW99937.1"/>
    <property type="molecule type" value="Genomic_DNA"/>
</dbReference>
<name>A0A3M6Q9T4_9BURK</name>
<dbReference type="GO" id="GO:0032259">
    <property type="term" value="P:methylation"/>
    <property type="evidence" value="ECO:0007669"/>
    <property type="project" value="UniProtKB-KW"/>
</dbReference>
<dbReference type="InterPro" id="IPR007213">
    <property type="entry name" value="Ppm1/Ppm2/Tcmp"/>
</dbReference>
<keyword evidence="5" id="KW-1185">Reference proteome</keyword>
<gene>
    <name evidence="4" type="ORF">EBQ25_05600</name>
</gene>
<comment type="caution">
    <text evidence="4">The sequence shown here is derived from an EMBL/GenBank/DDBJ whole genome shotgun (WGS) entry which is preliminary data.</text>
</comment>
<protein>
    <submittedName>
        <fullName evidence="4">Class I SAM-dependent methyltransferase</fullName>
    </submittedName>
</protein>
<proteinExistence type="predicted"/>
<dbReference type="RefSeq" id="WP_122253817.1">
    <property type="nucleotide sequence ID" value="NZ_RDQL01000006.1"/>
</dbReference>
<feature type="chain" id="PRO_5018086042" evidence="3">
    <location>
        <begin position="26"/>
        <end position="279"/>
    </location>
</feature>
<dbReference type="Proteomes" id="UP000267035">
    <property type="component" value="Unassembled WGS sequence"/>
</dbReference>
<accession>A0A3M6Q9T4</accession>
<dbReference type="PIRSF" id="PIRSF028177">
    <property type="entry name" value="Polyketide_synth_Omtfrase_TcmP"/>
    <property type="match status" value="1"/>
</dbReference>
<sequence>MSQKISPAAVSSLSATLLIPLWAKAVEFAHPAPLLRDAQAQRMLDLIDFDFSIFASAKASQAGCCARAALLDEYARAFLDQHPDAVVVHVGAGLDARYERLGRPSVTAWYELDLPPVIELRRQLLPESGNVYLAGSMLDEDWMDIAAAHGKPVLLVTEGVVMYFGAATMRDWFARLARKLPQAHLVFDVLPKMLVGKQKQHDSLKKLGQTPPEFKWGVADVAELADFGLEVLAHKHLSSRCRKRYPLPMRLAFLSGWCKRHMDMQMVWARFRNAAGHPN</sequence>
<dbReference type="SUPFAM" id="SSF53335">
    <property type="entry name" value="S-adenosyl-L-methionine-dependent methyltransferases"/>
    <property type="match status" value="1"/>
</dbReference>
<evidence type="ECO:0000256" key="2">
    <source>
        <dbReference type="ARBA" id="ARBA00022679"/>
    </source>
</evidence>
<feature type="signal peptide" evidence="3">
    <location>
        <begin position="1"/>
        <end position="25"/>
    </location>
</feature>
<dbReference type="Gene3D" id="3.40.50.150">
    <property type="entry name" value="Vaccinia Virus protein VP39"/>
    <property type="match status" value="1"/>
</dbReference>
<keyword evidence="1 4" id="KW-0489">Methyltransferase</keyword>
<dbReference type="PANTHER" id="PTHR43619:SF2">
    <property type="entry name" value="S-ADENOSYL-L-METHIONINE-DEPENDENT METHYLTRANSFERASES SUPERFAMILY PROTEIN"/>
    <property type="match status" value="1"/>
</dbReference>
<keyword evidence="2 4" id="KW-0808">Transferase</keyword>